<sequence length="487" mass="55880">MTQKKDITMVLSSLTLESLPTEMVLQILLSITDLATLRNILKASPVMYRTFCSHRPARITENVLCSGYYCRQIQVMVRFKAEVDDMLWSGERKYDLVRTAVLDQMRLDYRQSLHPDAYEPPPIREDIEPWELMMLLDDATDITILSFHCLAYALRRFRSLSPRQPVRRDLDPCSCPAAPLRSDMVLPASMKAAQDFLPSTRAVEIIDIGPPTWTEQQRVMRAFWRLKLAEHINLLDSGNWMKGKPGFGTRQHPQYFSEEEPEGWYGPAVQRPTRRFKPPRRSMSDINRGDEIPYYTDHMHLPPGDRVLPTRESPEYAELVSVIDLIEQQFGQKAADNLANNYEIFTQTVGRLGHTGLGPKILPGTRHERMRDKEVMSSWLDATHNANDELVLLEPSPAVTRMFQKSLSYKLNSDSFLGYLGLEFFIPYGFAFWCKKRLQGYGLAAPEGEDVTTSLNARIDWTWLSLLSSDELALAKQAYLERPDGIL</sequence>
<name>A0AA39GDR0_SARSR</name>
<evidence type="ECO:0000313" key="2">
    <source>
        <dbReference type="EMBL" id="KAK0385463.1"/>
    </source>
</evidence>
<accession>A0AA39GDR0</accession>
<organism evidence="2 3">
    <name type="scientific">Sarocladium strictum</name>
    <name type="common">Black bundle disease fungus</name>
    <name type="synonym">Acremonium strictum</name>
    <dbReference type="NCBI Taxonomy" id="5046"/>
    <lineage>
        <taxon>Eukaryota</taxon>
        <taxon>Fungi</taxon>
        <taxon>Dikarya</taxon>
        <taxon>Ascomycota</taxon>
        <taxon>Pezizomycotina</taxon>
        <taxon>Sordariomycetes</taxon>
        <taxon>Hypocreomycetidae</taxon>
        <taxon>Hypocreales</taxon>
        <taxon>Sarocladiaceae</taxon>
        <taxon>Sarocladium</taxon>
    </lineage>
</organism>
<evidence type="ECO:0008006" key="4">
    <source>
        <dbReference type="Google" id="ProtNLM"/>
    </source>
</evidence>
<dbReference type="EMBL" id="JAPDFR010000007">
    <property type="protein sequence ID" value="KAK0385463.1"/>
    <property type="molecule type" value="Genomic_DNA"/>
</dbReference>
<reference evidence="2" key="1">
    <citation type="submission" date="2022-10" db="EMBL/GenBank/DDBJ databases">
        <title>Determination and structural analysis of whole genome sequence of Sarocladium strictum F4-1.</title>
        <authorList>
            <person name="Hu L."/>
            <person name="Jiang Y."/>
        </authorList>
    </citation>
    <scope>NUCLEOTIDE SEQUENCE</scope>
    <source>
        <strain evidence="2">F4-1</strain>
    </source>
</reference>
<evidence type="ECO:0000256" key="1">
    <source>
        <dbReference type="SAM" id="MobiDB-lite"/>
    </source>
</evidence>
<dbReference type="Proteomes" id="UP001175261">
    <property type="component" value="Unassembled WGS sequence"/>
</dbReference>
<dbReference type="AlphaFoldDB" id="A0AA39GDR0"/>
<keyword evidence="3" id="KW-1185">Reference proteome</keyword>
<protein>
    <recommendedName>
        <fullName evidence="4">F-box domain-containing protein</fullName>
    </recommendedName>
</protein>
<evidence type="ECO:0000313" key="3">
    <source>
        <dbReference type="Proteomes" id="UP001175261"/>
    </source>
</evidence>
<feature type="region of interest" description="Disordered" evidence="1">
    <location>
        <begin position="258"/>
        <end position="289"/>
    </location>
</feature>
<proteinExistence type="predicted"/>
<gene>
    <name evidence="2" type="ORF">NLU13_7939</name>
</gene>
<comment type="caution">
    <text evidence="2">The sequence shown here is derived from an EMBL/GenBank/DDBJ whole genome shotgun (WGS) entry which is preliminary data.</text>
</comment>